<dbReference type="OrthoDB" id="5420548at2"/>
<proteinExistence type="predicted"/>
<evidence type="ECO:0000313" key="1">
    <source>
        <dbReference type="EMBL" id="KJF16412.1"/>
    </source>
</evidence>
<evidence type="ECO:0000313" key="2">
    <source>
        <dbReference type="Proteomes" id="UP000032360"/>
    </source>
</evidence>
<dbReference type="STRING" id="1280514.AXFE_27560"/>
<protein>
    <recommendedName>
        <fullName evidence="3">Transposase</fullName>
    </recommendedName>
</protein>
<sequence>MKPYPKDQKEAALKGLRELLSDPNAPRGTIVYLAKQVQIPKTTIYIWNRELMDQIVRQDPTKRTPASLWSSEAKFQAVLATATMSELQLGEYLRTKGILMKELNDWRISCSKANDKTGEAVSKYRSALASEKVNIKQLKSVTFLLSLDHLAGILGPPDSLSD</sequence>
<accession>A0A0D8HF50</accession>
<gene>
    <name evidence="1" type="ORF">AXFE_27560</name>
</gene>
<dbReference type="RefSeq" id="WP_152626090.1">
    <property type="nucleotide sequence ID" value="NZ_JXYS01000084.1"/>
</dbReference>
<reference evidence="1 2" key="1">
    <citation type="submission" date="2015-01" db="EMBL/GenBank/DDBJ databases">
        <title>Draft genome of the acidophilic iron oxidizer Acidithrix ferrooxidans strain Py-F3.</title>
        <authorList>
            <person name="Poehlein A."/>
            <person name="Eisen S."/>
            <person name="Schloemann M."/>
            <person name="Johnson B.D."/>
            <person name="Daniel R."/>
            <person name="Muehling M."/>
        </authorList>
    </citation>
    <scope>NUCLEOTIDE SEQUENCE [LARGE SCALE GENOMIC DNA]</scope>
    <source>
        <strain evidence="1 2">Py-F3</strain>
    </source>
</reference>
<dbReference type="EMBL" id="JXYS01000084">
    <property type="protein sequence ID" value="KJF16412.1"/>
    <property type="molecule type" value="Genomic_DNA"/>
</dbReference>
<evidence type="ECO:0008006" key="3">
    <source>
        <dbReference type="Google" id="ProtNLM"/>
    </source>
</evidence>
<comment type="caution">
    <text evidence="1">The sequence shown here is derived from an EMBL/GenBank/DDBJ whole genome shotgun (WGS) entry which is preliminary data.</text>
</comment>
<dbReference type="AlphaFoldDB" id="A0A0D8HF50"/>
<dbReference type="Proteomes" id="UP000032360">
    <property type="component" value="Unassembled WGS sequence"/>
</dbReference>
<organism evidence="1 2">
    <name type="scientific">Acidithrix ferrooxidans</name>
    <dbReference type="NCBI Taxonomy" id="1280514"/>
    <lineage>
        <taxon>Bacteria</taxon>
        <taxon>Bacillati</taxon>
        <taxon>Actinomycetota</taxon>
        <taxon>Acidimicrobiia</taxon>
        <taxon>Acidimicrobiales</taxon>
        <taxon>Acidimicrobiaceae</taxon>
        <taxon>Acidithrix</taxon>
    </lineage>
</organism>
<keyword evidence="2" id="KW-1185">Reference proteome</keyword>
<name>A0A0D8HF50_9ACTN</name>